<evidence type="ECO:0000256" key="2">
    <source>
        <dbReference type="ARBA" id="ARBA00022679"/>
    </source>
</evidence>
<comment type="caution">
    <text evidence="4">The sequence shown here is derived from an EMBL/GenBank/DDBJ whole genome shotgun (WGS) entry which is preliminary data.</text>
</comment>
<dbReference type="GO" id="GO:0016757">
    <property type="term" value="F:glycosyltransferase activity"/>
    <property type="evidence" value="ECO:0007669"/>
    <property type="project" value="UniProtKB-KW"/>
</dbReference>
<name>A0A3A1YP89_9GAMM</name>
<evidence type="ECO:0008006" key="6">
    <source>
        <dbReference type="Google" id="ProtNLM"/>
    </source>
</evidence>
<dbReference type="CDD" id="cd04194">
    <property type="entry name" value="GT8_A4GalT_like"/>
    <property type="match status" value="1"/>
</dbReference>
<dbReference type="Gene3D" id="3.90.550.10">
    <property type="entry name" value="Spore Coat Polysaccharide Biosynthesis Protein SpsA, Chain A"/>
    <property type="match status" value="1"/>
</dbReference>
<evidence type="ECO:0000313" key="5">
    <source>
        <dbReference type="Proteomes" id="UP000265964"/>
    </source>
</evidence>
<evidence type="ECO:0000256" key="1">
    <source>
        <dbReference type="ARBA" id="ARBA00022676"/>
    </source>
</evidence>
<dbReference type="GO" id="GO:0046872">
    <property type="term" value="F:metal ion binding"/>
    <property type="evidence" value="ECO:0007669"/>
    <property type="project" value="UniProtKB-KW"/>
</dbReference>
<dbReference type="Pfam" id="PF01501">
    <property type="entry name" value="Glyco_transf_8"/>
    <property type="match status" value="1"/>
</dbReference>
<dbReference type="PANTHER" id="PTHR13778:SF47">
    <property type="entry name" value="LIPOPOLYSACCHARIDE 1,3-GALACTOSYLTRANSFERASE"/>
    <property type="match status" value="1"/>
</dbReference>
<accession>A0A3A1YP89</accession>
<dbReference type="InterPro" id="IPR029044">
    <property type="entry name" value="Nucleotide-diphossugar_trans"/>
</dbReference>
<evidence type="ECO:0000313" key="4">
    <source>
        <dbReference type="EMBL" id="RIY37857.1"/>
    </source>
</evidence>
<sequence length="316" mass="37323">MTLTIVYSCNSKYWTQLATSITSLLCNRIHGTPYKIIILYRDFPDHYKQQLQKLVSSHLQIELIFYDMTSHLLMHGFLDDPQDYISSDTYSRLFIPALIEQIAGETLERVLYLDTDLVVCNDLKPLLHLPLGKHLFAGVKDQFIWRIHHAPGQHSGEQQFIDNIKHLGLSNHDYFNAGVVVFNLQRYKELNFSPYFLVQQMQAHKHCLLKDQDLLNLIAQQYGGALLLPLEYNLSAELFHNQQTTDYYRYLENRIQIIHYIGKAKPWYAPNNKLAHIYNFYFNMIFEQQLPTFWQDVDEIYQDFTFARLISLYTKN</sequence>
<keyword evidence="1" id="KW-0328">Glycosyltransferase</keyword>
<keyword evidence="5" id="KW-1185">Reference proteome</keyword>
<proteinExistence type="predicted"/>
<reference evidence="4 5" key="1">
    <citation type="submission" date="2017-08" db="EMBL/GenBank/DDBJ databases">
        <title>Reclassification of Bisgaard taxon 37 and 44.</title>
        <authorList>
            <person name="Christensen H."/>
        </authorList>
    </citation>
    <scope>NUCLEOTIDE SEQUENCE [LARGE SCALE GENOMIC DNA]</scope>
    <source>
        <strain evidence="4 5">EEAB3T1</strain>
    </source>
</reference>
<dbReference type="RefSeq" id="WP_119534193.1">
    <property type="nucleotide sequence ID" value="NZ_NRJF01000033.1"/>
</dbReference>
<organism evidence="4 5">
    <name type="scientific">Psittacicella gerlachiana</name>
    <dbReference type="NCBI Taxonomy" id="2028574"/>
    <lineage>
        <taxon>Bacteria</taxon>
        <taxon>Pseudomonadati</taxon>
        <taxon>Pseudomonadota</taxon>
        <taxon>Gammaproteobacteria</taxon>
        <taxon>Pasteurellales</taxon>
        <taxon>Psittacicellaceae</taxon>
        <taxon>Psittacicella</taxon>
    </lineage>
</organism>
<dbReference type="SUPFAM" id="SSF53448">
    <property type="entry name" value="Nucleotide-diphospho-sugar transferases"/>
    <property type="match status" value="1"/>
</dbReference>
<keyword evidence="3" id="KW-0479">Metal-binding</keyword>
<evidence type="ECO:0000256" key="3">
    <source>
        <dbReference type="ARBA" id="ARBA00022723"/>
    </source>
</evidence>
<dbReference type="Proteomes" id="UP000265964">
    <property type="component" value="Unassembled WGS sequence"/>
</dbReference>
<keyword evidence="2" id="KW-0808">Transferase</keyword>
<gene>
    <name evidence="4" type="ORF">CKF59_01370</name>
</gene>
<dbReference type="EMBL" id="NRJF01000033">
    <property type="protein sequence ID" value="RIY37857.1"/>
    <property type="molecule type" value="Genomic_DNA"/>
</dbReference>
<dbReference type="InterPro" id="IPR002495">
    <property type="entry name" value="Glyco_trans_8"/>
</dbReference>
<dbReference type="AlphaFoldDB" id="A0A3A1YP89"/>
<dbReference type="PANTHER" id="PTHR13778">
    <property type="entry name" value="GLYCOSYLTRANSFERASE 8 DOMAIN-CONTAINING PROTEIN"/>
    <property type="match status" value="1"/>
</dbReference>
<dbReference type="InterPro" id="IPR050748">
    <property type="entry name" value="Glycosyltrans_8_dom-fam"/>
</dbReference>
<dbReference type="OrthoDB" id="9807549at2"/>
<protein>
    <recommendedName>
        <fullName evidence="6">Lipopolysaccharide biosynthesis glycosyltransferase</fullName>
    </recommendedName>
</protein>